<comment type="caution">
    <text evidence="1">The sequence shown here is derived from an EMBL/GenBank/DDBJ whole genome shotgun (WGS) entry which is preliminary data.</text>
</comment>
<dbReference type="Gene3D" id="1.10.30.50">
    <property type="match status" value="1"/>
</dbReference>
<dbReference type="RefSeq" id="WP_272104296.1">
    <property type="nucleotide sequence ID" value="NZ_JAQNDK010000007.1"/>
</dbReference>
<evidence type="ECO:0000313" key="2">
    <source>
        <dbReference type="Proteomes" id="UP001217485"/>
    </source>
</evidence>
<name>A0ABT5CJ25_9BACT</name>
<reference evidence="1 2" key="1">
    <citation type="submission" date="2023-01" db="EMBL/GenBank/DDBJ databases">
        <title>Minimal conservation of predation-associated metabolite biosynthetic gene clusters underscores biosynthetic potential of Myxococcota including descriptions for ten novel species: Archangium lansinium sp. nov., Myxococcus landrumus sp. nov., Nannocystis bai.</title>
        <authorList>
            <person name="Ahearne A."/>
            <person name="Stevens C."/>
            <person name="Dowd S."/>
        </authorList>
    </citation>
    <scope>NUCLEOTIDE SEQUENCE [LARGE SCALE GENOMIC DNA]</scope>
    <source>
        <strain evidence="1 2">WIWO2</strain>
    </source>
</reference>
<dbReference type="EMBL" id="JAQNDK010000007">
    <property type="protein sequence ID" value="MDC0685799.1"/>
    <property type="molecule type" value="Genomic_DNA"/>
</dbReference>
<accession>A0ABT5CJ25</accession>
<dbReference type="Proteomes" id="UP001217485">
    <property type="component" value="Unassembled WGS sequence"/>
</dbReference>
<gene>
    <name evidence="1" type="ORF">POL72_49300</name>
</gene>
<proteinExistence type="predicted"/>
<organism evidence="1 2">
    <name type="scientific">Sorangium atrum</name>
    <dbReference type="NCBI Taxonomy" id="2995308"/>
    <lineage>
        <taxon>Bacteria</taxon>
        <taxon>Pseudomonadati</taxon>
        <taxon>Myxococcota</taxon>
        <taxon>Polyangia</taxon>
        <taxon>Polyangiales</taxon>
        <taxon>Polyangiaceae</taxon>
        <taxon>Sorangium</taxon>
    </lineage>
</organism>
<evidence type="ECO:0000313" key="1">
    <source>
        <dbReference type="EMBL" id="MDC0685799.1"/>
    </source>
</evidence>
<keyword evidence="2" id="KW-1185">Reference proteome</keyword>
<evidence type="ECO:0008006" key="3">
    <source>
        <dbReference type="Google" id="ProtNLM"/>
    </source>
</evidence>
<sequence>MIRVQRAAEPAEFDAKVRQKGKAALKELIGSTEAPRRRGPRREKLAEGIDDIPSEALPPFWVQALPELRAAYRDICAYLGMYIDPATGLATVDHFKPKSNHKALAYEWSNFRLASHQINTNKGDHEDVLDPFEIQDGWFVIDLGTFKVEPADSLDDDVRAAVIATRDRLGLNSPTFCASRARYHDLYLGLRTDPDDPEEPLPLAWIRRHCPFMAHELHRQGRLRPADRESTR</sequence>
<protein>
    <recommendedName>
        <fullName evidence="3">HNH nuclease domain-containing protein</fullName>
    </recommendedName>
</protein>